<protein>
    <submittedName>
        <fullName evidence="1">Uncharacterized protein</fullName>
    </submittedName>
</protein>
<evidence type="ECO:0000313" key="2">
    <source>
        <dbReference type="Proteomes" id="UP000192582"/>
    </source>
</evidence>
<organism evidence="1 2">
    <name type="scientific">Deinococcus hopiensis KR-140</name>
    <dbReference type="NCBI Taxonomy" id="695939"/>
    <lineage>
        <taxon>Bacteria</taxon>
        <taxon>Thermotogati</taxon>
        <taxon>Deinococcota</taxon>
        <taxon>Deinococci</taxon>
        <taxon>Deinococcales</taxon>
        <taxon>Deinococcaceae</taxon>
        <taxon>Deinococcus</taxon>
    </lineage>
</organism>
<name>A0A1W1VXS5_9DEIO</name>
<reference evidence="1 2" key="1">
    <citation type="submission" date="2017-04" db="EMBL/GenBank/DDBJ databases">
        <authorList>
            <person name="Afonso C.L."/>
            <person name="Miller P.J."/>
            <person name="Scott M.A."/>
            <person name="Spackman E."/>
            <person name="Goraichik I."/>
            <person name="Dimitrov K.M."/>
            <person name="Suarez D.L."/>
            <person name="Swayne D.E."/>
        </authorList>
    </citation>
    <scope>NUCLEOTIDE SEQUENCE [LARGE SCALE GENOMIC DNA]</scope>
    <source>
        <strain evidence="1 2">KR-140</strain>
    </source>
</reference>
<dbReference type="AlphaFoldDB" id="A0A1W1VXS5"/>
<proteinExistence type="predicted"/>
<dbReference type="EMBL" id="FWWU01000011">
    <property type="protein sequence ID" value="SMB97674.1"/>
    <property type="molecule type" value="Genomic_DNA"/>
</dbReference>
<keyword evidence="2" id="KW-1185">Reference proteome</keyword>
<evidence type="ECO:0000313" key="1">
    <source>
        <dbReference type="EMBL" id="SMB97674.1"/>
    </source>
</evidence>
<gene>
    <name evidence="1" type="ORF">SAMN00790413_06117</name>
</gene>
<dbReference type="Proteomes" id="UP000192582">
    <property type="component" value="Unassembled WGS sequence"/>
</dbReference>
<sequence length="100" mass="11078">MTPSDCFLHLLGEGAILSLLVMLRHLSSSGVQWSGGTLHLHLLSRTGKMEQRWRTHVQPVMQTGALHVSFKRQSFSRGMTLWSTGVCRSSARLCPCQPCG</sequence>
<accession>A0A1W1VXS5</accession>